<evidence type="ECO:0000313" key="2">
    <source>
        <dbReference type="Proteomes" id="UP000656042"/>
    </source>
</evidence>
<gene>
    <name evidence="1" type="ORF">GCM10012284_29850</name>
</gene>
<protein>
    <submittedName>
        <fullName evidence="1">Uncharacterized protein</fullName>
    </submittedName>
</protein>
<evidence type="ECO:0000313" key="1">
    <source>
        <dbReference type="EMBL" id="GGK93879.1"/>
    </source>
</evidence>
<dbReference type="RefSeq" id="WP_189079797.1">
    <property type="nucleotide sequence ID" value="NZ_BMMX01000011.1"/>
</dbReference>
<keyword evidence="2" id="KW-1185">Reference proteome</keyword>
<comment type="caution">
    <text evidence="1">The sequence shown here is derived from an EMBL/GenBank/DDBJ whole genome shotgun (WGS) entry which is preliminary data.</text>
</comment>
<dbReference type="AlphaFoldDB" id="A0A8J3C1B2"/>
<organism evidence="1 2">
    <name type="scientific">Mangrovihabitans endophyticus</name>
    <dbReference type="NCBI Taxonomy" id="1751298"/>
    <lineage>
        <taxon>Bacteria</taxon>
        <taxon>Bacillati</taxon>
        <taxon>Actinomycetota</taxon>
        <taxon>Actinomycetes</taxon>
        <taxon>Micromonosporales</taxon>
        <taxon>Micromonosporaceae</taxon>
        <taxon>Mangrovihabitans</taxon>
    </lineage>
</organism>
<name>A0A8J3C1B2_9ACTN</name>
<reference evidence="1" key="1">
    <citation type="journal article" date="2014" name="Int. J. Syst. Evol. Microbiol.">
        <title>Complete genome sequence of Corynebacterium casei LMG S-19264T (=DSM 44701T), isolated from a smear-ripened cheese.</title>
        <authorList>
            <consortium name="US DOE Joint Genome Institute (JGI-PGF)"/>
            <person name="Walter F."/>
            <person name="Albersmeier A."/>
            <person name="Kalinowski J."/>
            <person name="Ruckert C."/>
        </authorList>
    </citation>
    <scope>NUCLEOTIDE SEQUENCE</scope>
    <source>
        <strain evidence="1">CGMCC 4.7299</strain>
    </source>
</reference>
<accession>A0A8J3C1B2</accession>
<dbReference type="Proteomes" id="UP000656042">
    <property type="component" value="Unassembled WGS sequence"/>
</dbReference>
<sequence>MDETWPQPGEILKVGASASVQFAGNRGLRFRVIRIDAGLTAHTYAGWLWLEGYVLDRHGHARQRRLIFVRRAGLLRLAAVHR</sequence>
<proteinExistence type="predicted"/>
<reference evidence="1" key="2">
    <citation type="submission" date="2020-09" db="EMBL/GenBank/DDBJ databases">
        <authorList>
            <person name="Sun Q."/>
            <person name="Zhou Y."/>
        </authorList>
    </citation>
    <scope>NUCLEOTIDE SEQUENCE</scope>
    <source>
        <strain evidence="1">CGMCC 4.7299</strain>
    </source>
</reference>
<dbReference type="EMBL" id="BMMX01000011">
    <property type="protein sequence ID" value="GGK93879.1"/>
    <property type="molecule type" value="Genomic_DNA"/>
</dbReference>